<feature type="active site" description="Proton donor" evidence="8">
    <location>
        <position position="58"/>
    </location>
</feature>
<dbReference type="Proteomes" id="UP000245872">
    <property type="component" value="Chromosome"/>
</dbReference>
<keyword evidence="11" id="KW-1185">Reference proteome</keyword>
<dbReference type="GO" id="GO:0008270">
    <property type="term" value="F:zinc ion binding"/>
    <property type="evidence" value="ECO:0007669"/>
    <property type="project" value="UniProtKB-UniRule"/>
</dbReference>
<comment type="function">
    <text evidence="8">Catalyzes the deamination of adenosine to inosine at the wobble position 34 of tRNA(Arg2).</text>
</comment>
<dbReference type="PANTHER" id="PTHR11079">
    <property type="entry name" value="CYTOSINE DEAMINASE FAMILY MEMBER"/>
    <property type="match status" value="1"/>
</dbReference>
<name>A0A2Z3LBY8_9BACT</name>
<dbReference type="OrthoDB" id="9802676at2"/>
<dbReference type="AlphaFoldDB" id="A0A2Z3LBY8"/>
<comment type="similarity">
    <text evidence="1">Belongs to the cytidine and deoxycytidylate deaminase family. ADAT2 subfamily.</text>
</comment>
<feature type="binding site" evidence="8">
    <location>
        <position position="89"/>
    </location>
    <ligand>
        <name>Zn(2+)</name>
        <dbReference type="ChEBI" id="CHEBI:29105"/>
        <note>catalytic</note>
    </ligand>
</feature>
<dbReference type="InterPro" id="IPR002125">
    <property type="entry name" value="CMP_dCMP_dom"/>
</dbReference>
<reference evidence="10 11" key="1">
    <citation type="submission" date="2018-05" db="EMBL/GenBank/DDBJ databases">
        <title>Candidatus Cardinium hertigii Genome Assembly.</title>
        <authorList>
            <person name="Showmaker K.C."/>
            <person name="Walden K.O."/>
            <person name="Fields C.J."/>
            <person name="Lambert K.N."/>
            <person name="Hudson M.E."/>
        </authorList>
    </citation>
    <scope>NUCLEOTIDE SEQUENCE [LARGE SCALE GENOMIC DNA]</scope>
    <source>
        <strain evidence="11">cHgTN10</strain>
    </source>
</reference>
<evidence type="ECO:0000259" key="9">
    <source>
        <dbReference type="PROSITE" id="PS51747"/>
    </source>
</evidence>
<keyword evidence="5 8" id="KW-0378">Hydrolase</keyword>
<evidence type="ECO:0000256" key="3">
    <source>
        <dbReference type="ARBA" id="ARBA00022694"/>
    </source>
</evidence>
<protein>
    <recommendedName>
        <fullName evidence="8">tRNA-specific adenosine deaminase</fullName>
        <ecNumber evidence="8">3.5.4.33</ecNumber>
    </recommendedName>
</protein>
<dbReference type="HAMAP" id="MF_00972">
    <property type="entry name" value="tRNA_aden_deaminase"/>
    <property type="match status" value="1"/>
</dbReference>
<dbReference type="SUPFAM" id="SSF53927">
    <property type="entry name" value="Cytidine deaminase-like"/>
    <property type="match status" value="1"/>
</dbReference>
<dbReference type="EC" id="3.5.4.33" evidence="8"/>
<dbReference type="Pfam" id="PF00383">
    <property type="entry name" value="dCMP_cyt_deam_1"/>
    <property type="match status" value="1"/>
</dbReference>
<dbReference type="GO" id="GO:0002100">
    <property type="term" value="P:tRNA wobble adenosine to inosine editing"/>
    <property type="evidence" value="ECO:0007669"/>
    <property type="project" value="UniProtKB-UniRule"/>
</dbReference>
<dbReference type="PANTHER" id="PTHR11079:SF202">
    <property type="entry name" value="TRNA-SPECIFIC ADENOSINE DEAMINASE"/>
    <property type="match status" value="1"/>
</dbReference>
<dbReference type="RefSeq" id="WP_109996906.1">
    <property type="nucleotide sequence ID" value="NZ_CP029619.1"/>
</dbReference>
<evidence type="ECO:0000256" key="1">
    <source>
        <dbReference type="ARBA" id="ARBA00010669"/>
    </source>
</evidence>
<accession>A0A2Z3LBY8</accession>
<evidence type="ECO:0000313" key="11">
    <source>
        <dbReference type="Proteomes" id="UP000245872"/>
    </source>
</evidence>
<feature type="binding site" evidence="8">
    <location>
        <position position="56"/>
    </location>
    <ligand>
        <name>Zn(2+)</name>
        <dbReference type="ChEBI" id="CHEBI:29105"/>
        <note>catalytic</note>
    </ligand>
</feature>
<evidence type="ECO:0000256" key="4">
    <source>
        <dbReference type="ARBA" id="ARBA00022723"/>
    </source>
</evidence>
<sequence length="156" mass="17599">MNYIEKDIYFMQFALKEAQKAAMLGEIPVGALMVADSKIIARGYNQTEMLQDPTAHAEIIALTAASNYFNSKYLTNCTLYVTLEPCIMCSGALYWAQIKRLVFGATDPTRGYRRIIPFPLHPKTAVTDTILAQESHEQLIEFFKKLRNPHPTGYCG</sequence>
<evidence type="ECO:0000256" key="6">
    <source>
        <dbReference type="ARBA" id="ARBA00022833"/>
    </source>
</evidence>
<dbReference type="GO" id="GO:0052717">
    <property type="term" value="F:tRNA-specific adenosine-34 deaminase activity"/>
    <property type="evidence" value="ECO:0007669"/>
    <property type="project" value="UniProtKB-UniRule"/>
</dbReference>
<keyword evidence="6 8" id="KW-0862">Zinc</keyword>
<gene>
    <name evidence="10" type="primary">tadA_1</name>
    <name evidence="8" type="synonym">tadA</name>
    <name evidence="10" type="ORF">DK880_00109</name>
</gene>
<organism evidence="10 11">
    <name type="scientific">Candidatus Cardinium hertigii</name>
    <dbReference type="NCBI Taxonomy" id="247481"/>
    <lineage>
        <taxon>Bacteria</taxon>
        <taxon>Pseudomonadati</taxon>
        <taxon>Bacteroidota</taxon>
        <taxon>Cytophagia</taxon>
        <taxon>Cytophagales</taxon>
        <taxon>Amoebophilaceae</taxon>
        <taxon>Candidatus Cardinium</taxon>
    </lineage>
</organism>
<evidence type="ECO:0000313" key="10">
    <source>
        <dbReference type="EMBL" id="AWN81446.1"/>
    </source>
</evidence>
<dbReference type="InterPro" id="IPR016193">
    <property type="entry name" value="Cytidine_deaminase-like"/>
</dbReference>
<evidence type="ECO:0000256" key="2">
    <source>
        <dbReference type="ARBA" id="ARBA00011738"/>
    </source>
</evidence>
<comment type="cofactor">
    <cofactor evidence="8">
        <name>Zn(2+)</name>
        <dbReference type="ChEBI" id="CHEBI:29105"/>
    </cofactor>
    <text evidence="8">Binds 1 zinc ion per subunit.</text>
</comment>
<evidence type="ECO:0000256" key="5">
    <source>
        <dbReference type="ARBA" id="ARBA00022801"/>
    </source>
</evidence>
<feature type="domain" description="CMP/dCMP-type deaminase" evidence="9">
    <location>
        <begin position="5"/>
        <end position="115"/>
    </location>
</feature>
<evidence type="ECO:0000256" key="7">
    <source>
        <dbReference type="ARBA" id="ARBA00048045"/>
    </source>
</evidence>
<dbReference type="CDD" id="cd01285">
    <property type="entry name" value="nucleoside_deaminase"/>
    <property type="match status" value="1"/>
</dbReference>
<dbReference type="PROSITE" id="PS51747">
    <property type="entry name" value="CYT_DCMP_DEAMINASES_2"/>
    <property type="match status" value="1"/>
</dbReference>
<keyword evidence="3 8" id="KW-0819">tRNA processing</keyword>
<dbReference type="KEGG" id="cher:DK880_00109"/>
<keyword evidence="4 8" id="KW-0479">Metal-binding</keyword>
<dbReference type="Gene3D" id="3.40.140.10">
    <property type="entry name" value="Cytidine Deaminase, domain 2"/>
    <property type="match status" value="1"/>
</dbReference>
<dbReference type="InterPro" id="IPR028883">
    <property type="entry name" value="tRNA_aden_deaminase"/>
</dbReference>
<proteinExistence type="inferred from homology"/>
<comment type="subunit">
    <text evidence="2 8">Homodimer.</text>
</comment>
<dbReference type="InterPro" id="IPR016192">
    <property type="entry name" value="APOBEC/CMP_deaminase_Zn-bd"/>
</dbReference>
<evidence type="ECO:0000256" key="8">
    <source>
        <dbReference type="HAMAP-Rule" id="MF_00972"/>
    </source>
</evidence>
<feature type="binding site" evidence="8">
    <location>
        <position position="86"/>
    </location>
    <ligand>
        <name>Zn(2+)</name>
        <dbReference type="ChEBI" id="CHEBI:29105"/>
        <note>catalytic</note>
    </ligand>
</feature>
<dbReference type="EMBL" id="CP029619">
    <property type="protein sequence ID" value="AWN81446.1"/>
    <property type="molecule type" value="Genomic_DNA"/>
</dbReference>
<dbReference type="PROSITE" id="PS00903">
    <property type="entry name" value="CYT_DCMP_DEAMINASES_1"/>
    <property type="match status" value="1"/>
</dbReference>
<comment type="catalytic activity">
    <reaction evidence="7 8">
        <text>adenosine(34) in tRNA + H2O + H(+) = inosine(34) in tRNA + NH4(+)</text>
        <dbReference type="Rhea" id="RHEA:43168"/>
        <dbReference type="Rhea" id="RHEA-COMP:10373"/>
        <dbReference type="Rhea" id="RHEA-COMP:10374"/>
        <dbReference type="ChEBI" id="CHEBI:15377"/>
        <dbReference type="ChEBI" id="CHEBI:15378"/>
        <dbReference type="ChEBI" id="CHEBI:28938"/>
        <dbReference type="ChEBI" id="CHEBI:74411"/>
        <dbReference type="ChEBI" id="CHEBI:82852"/>
        <dbReference type="EC" id="3.5.4.33"/>
    </reaction>
</comment>